<keyword evidence="6" id="KW-0175">Coiled coil</keyword>
<dbReference type="Pfam" id="PF04085">
    <property type="entry name" value="MreC"/>
    <property type="match status" value="1"/>
</dbReference>
<name>A0A1Y3UGY7_9ACTN</name>
<feature type="coiled-coil region" evidence="6">
    <location>
        <begin position="62"/>
        <end position="96"/>
    </location>
</feature>
<evidence type="ECO:0000256" key="3">
    <source>
        <dbReference type="ARBA" id="ARBA00022960"/>
    </source>
</evidence>
<dbReference type="InterPro" id="IPR007221">
    <property type="entry name" value="MreC"/>
</dbReference>
<feature type="domain" description="Rod shape-determining protein MreC beta-barrel core" evidence="8">
    <location>
        <begin position="115"/>
        <end position="261"/>
    </location>
</feature>
<dbReference type="InterPro" id="IPR042175">
    <property type="entry name" value="Cell/Rod_MreC_2"/>
</dbReference>
<dbReference type="PIRSF" id="PIRSF038471">
    <property type="entry name" value="MreC"/>
    <property type="match status" value="1"/>
</dbReference>
<dbReference type="PANTHER" id="PTHR34138:SF1">
    <property type="entry name" value="CELL SHAPE-DETERMINING PROTEIN MREC"/>
    <property type="match status" value="1"/>
</dbReference>
<keyword evidence="10" id="KW-1185">Reference proteome</keyword>
<keyword evidence="3 5" id="KW-0133">Cell shape</keyword>
<accession>A0A1Y3UGY7</accession>
<dbReference type="PANTHER" id="PTHR34138">
    <property type="entry name" value="CELL SHAPE-DETERMINING PROTEIN MREC"/>
    <property type="match status" value="1"/>
</dbReference>
<dbReference type="eggNOG" id="COG1792">
    <property type="taxonomic scope" value="Bacteria"/>
</dbReference>
<evidence type="ECO:0000259" key="8">
    <source>
        <dbReference type="Pfam" id="PF04085"/>
    </source>
</evidence>
<dbReference type="InterPro" id="IPR055342">
    <property type="entry name" value="MreC_beta-barrel_core"/>
</dbReference>
<evidence type="ECO:0000256" key="5">
    <source>
        <dbReference type="PIRNR" id="PIRNR038471"/>
    </source>
</evidence>
<evidence type="ECO:0000313" key="9">
    <source>
        <dbReference type="EMBL" id="OUN44650.1"/>
    </source>
</evidence>
<organism evidence="9 10">
    <name type="scientific">Enorma massiliensis</name>
    <dbReference type="NCBI Taxonomy" id="1472761"/>
    <lineage>
        <taxon>Bacteria</taxon>
        <taxon>Bacillati</taxon>
        <taxon>Actinomycetota</taxon>
        <taxon>Coriobacteriia</taxon>
        <taxon>Coriobacteriales</taxon>
        <taxon>Coriobacteriaceae</taxon>
        <taxon>Enorma</taxon>
    </lineage>
</organism>
<evidence type="ECO:0000256" key="2">
    <source>
        <dbReference type="ARBA" id="ARBA00013855"/>
    </source>
</evidence>
<evidence type="ECO:0000313" key="10">
    <source>
        <dbReference type="Proteomes" id="UP000196560"/>
    </source>
</evidence>
<evidence type="ECO:0000256" key="4">
    <source>
        <dbReference type="ARBA" id="ARBA00032089"/>
    </source>
</evidence>
<dbReference type="NCBIfam" id="TIGR00219">
    <property type="entry name" value="mreC"/>
    <property type="match status" value="1"/>
</dbReference>
<evidence type="ECO:0000256" key="7">
    <source>
        <dbReference type="SAM" id="MobiDB-lite"/>
    </source>
</evidence>
<feature type="region of interest" description="Disordered" evidence="7">
    <location>
        <begin position="266"/>
        <end position="321"/>
    </location>
</feature>
<dbReference type="GO" id="GO:0008360">
    <property type="term" value="P:regulation of cell shape"/>
    <property type="evidence" value="ECO:0007669"/>
    <property type="project" value="UniProtKB-KW"/>
</dbReference>
<reference evidence="10" key="1">
    <citation type="submission" date="2017-04" db="EMBL/GenBank/DDBJ databases">
        <title>Function of individual gut microbiota members based on whole genome sequencing of pure cultures obtained from chicken caecum.</title>
        <authorList>
            <person name="Medvecky M."/>
            <person name="Cejkova D."/>
            <person name="Polansky O."/>
            <person name="Karasova D."/>
            <person name="Kubasova T."/>
            <person name="Cizek A."/>
            <person name="Rychlik I."/>
        </authorList>
    </citation>
    <scope>NUCLEOTIDE SEQUENCE [LARGE SCALE GENOMIC DNA]</scope>
    <source>
        <strain evidence="10">An70</strain>
    </source>
</reference>
<evidence type="ECO:0000256" key="1">
    <source>
        <dbReference type="ARBA" id="ARBA00009369"/>
    </source>
</evidence>
<dbReference type="AlphaFoldDB" id="A0A1Y3UGY7"/>
<gene>
    <name evidence="9" type="ORF">B5G21_00170</name>
</gene>
<dbReference type="Gene3D" id="2.40.10.350">
    <property type="entry name" value="Rod shape-determining protein MreC, domain 2"/>
    <property type="match status" value="1"/>
</dbReference>
<protein>
    <recommendedName>
        <fullName evidence="2 5">Cell shape-determining protein MreC</fullName>
    </recommendedName>
    <alternativeName>
        <fullName evidence="4 5">Cell shape protein MreC</fullName>
    </alternativeName>
</protein>
<comment type="caution">
    <text evidence="9">The sequence shown here is derived from an EMBL/GenBank/DDBJ whole genome shotgun (WGS) entry which is preliminary data.</text>
</comment>
<dbReference type="Gene3D" id="2.40.10.340">
    <property type="entry name" value="Rod shape-determining protein MreC, domain 1"/>
    <property type="match status" value="1"/>
</dbReference>
<dbReference type="EMBL" id="NFHO01000001">
    <property type="protein sequence ID" value="OUN44650.1"/>
    <property type="molecule type" value="Genomic_DNA"/>
</dbReference>
<comment type="similarity">
    <text evidence="1 5">Belongs to the MreC family.</text>
</comment>
<dbReference type="InterPro" id="IPR042177">
    <property type="entry name" value="Cell/Rod_1"/>
</dbReference>
<proteinExistence type="inferred from homology"/>
<dbReference type="Proteomes" id="UP000196560">
    <property type="component" value="Unassembled WGS sequence"/>
</dbReference>
<feature type="compositionally biased region" description="Low complexity" evidence="7">
    <location>
        <begin position="284"/>
        <end position="305"/>
    </location>
</feature>
<dbReference type="GO" id="GO:0005886">
    <property type="term" value="C:plasma membrane"/>
    <property type="evidence" value="ECO:0007669"/>
    <property type="project" value="TreeGrafter"/>
</dbReference>
<evidence type="ECO:0000256" key="6">
    <source>
        <dbReference type="SAM" id="Coils"/>
    </source>
</evidence>
<dbReference type="STRING" id="1118060.GCA_000311845_01071"/>
<sequence length="321" mass="33003">MRPVIVLCVISILLLTFYIREGESGPIHGVRSVVTTITSPVRYAGSVVASPFNALGNVFSNLTASQETLSDLKAQNEELTAQVAELSEAQETASRLESLLGLQSTYNLESTAARIIGESSDAWSRTVTIDKGSSDGFAINMPVCNSAGVIGQIIEVSANTSTVRLITDENSGVSAMVQSTRAQGILQGQPDGTLRLEYVTTDADVQEGDIIVTSGIGGVYPKGLPLGTVSTVVREENATYYTITVTPASSDTENNEEVLVITSLNSGQQASDEEVAQANDAPQGTSRTSGSGSSGSSGTTGNSGSSSGGDGDGSGSSSDGE</sequence>
<comment type="function">
    <text evidence="5">Involved in formation and maintenance of cell shape.</text>
</comment>